<dbReference type="Ensembl" id="ENSSMAT00000058988.1">
    <property type="protein sequence ID" value="ENSSMAP00000054177.1"/>
    <property type="gene ID" value="ENSSMAG00000022833.1"/>
</dbReference>
<feature type="domain" description="DUF7070" evidence="2">
    <location>
        <begin position="2"/>
        <end position="38"/>
    </location>
</feature>
<proteinExistence type="predicted"/>
<name>A0A8D3D3R9_SCOMX</name>
<dbReference type="GO" id="GO:0003729">
    <property type="term" value="F:mRNA binding"/>
    <property type="evidence" value="ECO:0007669"/>
    <property type="project" value="TreeGrafter"/>
</dbReference>
<dbReference type="GO" id="GO:0004521">
    <property type="term" value="F:RNA endonuclease activity"/>
    <property type="evidence" value="ECO:0007669"/>
    <property type="project" value="TreeGrafter"/>
</dbReference>
<evidence type="ECO:0000256" key="1">
    <source>
        <dbReference type="SAM" id="MobiDB-lite"/>
    </source>
</evidence>
<reference evidence="3" key="2">
    <citation type="submission" date="2025-08" db="UniProtKB">
        <authorList>
            <consortium name="Ensembl"/>
        </authorList>
    </citation>
    <scope>IDENTIFICATION</scope>
</reference>
<dbReference type="PANTHER" id="PTHR12876:SF28">
    <property type="entry name" value="PROTEIN KHNYN"/>
    <property type="match status" value="1"/>
</dbReference>
<feature type="region of interest" description="Disordered" evidence="1">
    <location>
        <begin position="36"/>
        <end position="72"/>
    </location>
</feature>
<feature type="region of interest" description="Disordered" evidence="1">
    <location>
        <begin position="87"/>
        <end position="131"/>
    </location>
</feature>
<feature type="compositionally biased region" description="Basic and acidic residues" evidence="1">
    <location>
        <begin position="120"/>
        <end position="131"/>
    </location>
</feature>
<reference evidence="3" key="1">
    <citation type="submission" date="2023-05" db="EMBL/GenBank/DDBJ databases">
        <title>High-quality long-read genome of Scophthalmus maximus.</title>
        <authorList>
            <person name="Lien S."/>
            <person name="Martinez P."/>
        </authorList>
    </citation>
    <scope>NUCLEOTIDE SEQUENCE [LARGE SCALE GENOMIC DNA]</scope>
</reference>
<dbReference type="Pfam" id="PF23255">
    <property type="entry name" value="DUF7070"/>
    <property type="match status" value="1"/>
</dbReference>
<dbReference type="PANTHER" id="PTHR12876">
    <property type="entry name" value="N4BP1-RELATED"/>
    <property type="match status" value="1"/>
</dbReference>
<evidence type="ECO:0000313" key="4">
    <source>
        <dbReference type="Proteomes" id="UP000694558"/>
    </source>
</evidence>
<organism evidence="3 4">
    <name type="scientific">Scophthalmus maximus</name>
    <name type="common">Turbot</name>
    <name type="synonym">Psetta maxima</name>
    <dbReference type="NCBI Taxonomy" id="52904"/>
    <lineage>
        <taxon>Eukaryota</taxon>
        <taxon>Metazoa</taxon>
        <taxon>Chordata</taxon>
        <taxon>Craniata</taxon>
        <taxon>Vertebrata</taxon>
        <taxon>Euteleostomi</taxon>
        <taxon>Actinopterygii</taxon>
        <taxon>Neopterygii</taxon>
        <taxon>Teleostei</taxon>
        <taxon>Neoteleostei</taxon>
        <taxon>Acanthomorphata</taxon>
        <taxon>Carangaria</taxon>
        <taxon>Pleuronectiformes</taxon>
        <taxon>Pleuronectoidei</taxon>
        <taxon>Scophthalmidae</taxon>
        <taxon>Scophthalmus</taxon>
    </lineage>
</organism>
<evidence type="ECO:0000259" key="2">
    <source>
        <dbReference type="Pfam" id="PF23255"/>
    </source>
</evidence>
<evidence type="ECO:0000313" key="3">
    <source>
        <dbReference type="Ensembl" id="ENSSMAP00000054177.1"/>
    </source>
</evidence>
<accession>A0A8D3D3R9</accession>
<dbReference type="InterPro" id="IPR051101">
    <property type="entry name" value="ZC3H12/N4BP1_RNase_Reg"/>
</dbReference>
<dbReference type="Proteomes" id="UP000694558">
    <property type="component" value="Chromosome 2"/>
</dbReference>
<sequence>MKAAASCGYTEQEVAKVYNMLPDGSTHQLLLELQRESDAFRDGSQSSQQNILPEVKGPPMPTYPSSLDPPCTNTQTNKQYEQILYWTNPTTSNPNHPPHDDVFNPTPRSVKQAPQPPVFPRDDSSPTRAAERRGFTRASLVVVTGEQRFLEGLQTPFDLRLTDRPGDAKLRTIVIDGSNVAMRWESQQRELRLFVCEEHGLI</sequence>
<dbReference type="GO" id="GO:0005634">
    <property type="term" value="C:nucleus"/>
    <property type="evidence" value="ECO:0007669"/>
    <property type="project" value="TreeGrafter"/>
</dbReference>
<dbReference type="AlphaFoldDB" id="A0A8D3D3R9"/>
<protein>
    <recommendedName>
        <fullName evidence="2">DUF7070 domain-containing protein</fullName>
    </recommendedName>
</protein>
<dbReference type="InterPro" id="IPR055498">
    <property type="entry name" value="DUF7070"/>
</dbReference>
<dbReference type="GO" id="GO:0036464">
    <property type="term" value="C:cytoplasmic ribonucleoprotein granule"/>
    <property type="evidence" value="ECO:0007669"/>
    <property type="project" value="TreeGrafter"/>
</dbReference>
<dbReference type="GeneTree" id="ENSGT01040000244698"/>